<accession>A0A7G7GBS8</accession>
<dbReference type="CDD" id="cd03392">
    <property type="entry name" value="PAP2_like_2"/>
    <property type="match status" value="1"/>
</dbReference>
<feature type="transmembrane region" description="Helical" evidence="1">
    <location>
        <begin position="152"/>
        <end position="171"/>
    </location>
</feature>
<gene>
    <name evidence="3" type="ORF">HUW51_18450</name>
</gene>
<keyword evidence="4" id="KW-1185">Reference proteome</keyword>
<reference evidence="3 4" key="1">
    <citation type="journal article" date="2018" name="Int. J. Syst. Evol. Microbiol.">
        <title>Adhaeribacter swui sp. nov., isolated from wet mud.</title>
        <authorList>
            <person name="Kim D.U."/>
            <person name="Kim K.W."/>
            <person name="Kang M.S."/>
            <person name="Kim J.Y."/>
            <person name="Jang J.H."/>
            <person name="Kim M.K."/>
        </authorList>
    </citation>
    <scope>NUCLEOTIDE SEQUENCE [LARGE SCALE GENOMIC DNA]</scope>
    <source>
        <strain evidence="3 4">KCTC 52873</strain>
    </source>
</reference>
<evidence type="ECO:0000256" key="1">
    <source>
        <dbReference type="SAM" id="Phobius"/>
    </source>
</evidence>
<evidence type="ECO:0000313" key="4">
    <source>
        <dbReference type="Proteomes" id="UP000515237"/>
    </source>
</evidence>
<sequence length="247" mass="28028">MQRLKARYPGIFAFIRNRFKTGNFFGLPFTILLFLIFLNVAMLSELAETVINSQQLKKLDIEVSAALFNIRTPILSQVLFYFTKLGSVYGITLITTLAGAMLIIKKRLIQLVALLLSVLGSGITMHYSKIYFHRERPLNIAYYVPENSFSFPSGHSTSIMALIGIICYFIFIDAKPRWRRNSLVLLGCNVILLVGFSRIYLGVHFLTDVTAGYLLGFVWVLLAVGVMEYLTLRQLRRTAKLKALKSK</sequence>
<dbReference type="Pfam" id="PF01569">
    <property type="entry name" value="PAP2"/>
    <property type="match status" value="1"/>
</dbReference>
<dbReference type="InterPro" id="IPR036938">
    <property type="entry name" value="PAP2/HPO_sf"/>
</dbReference>
<dbReference type="KEGG" id="aswu:HUW51_18450"/>
<feature type="transmembrane region" description="Helical" evidence="1">
    <location>
        <begin position="111"/>
        <end position="132"/>
    </location>
</feature>
<feature type="transmembrane region" description="Helical" evidence="1">
    <location>
        <begin position="183"/>
        <end position="201"/>
    </location>
</feature>
<proteinExistence type="predicted"/>
<dbReference type="PANTHER" id="PTHR14969">
    <property type="entry name" value="SPHINGOSINE-1-PHOSPHATE PHOSPHOHYDROLASE"/>
    <property type="match status" value="1"/>
</dbReference>
<feature type="transmembrane region" description="Helical" evidence="1">
    <location>
        <begin position="78"/>
        <end position="104"/>
    </location>
</feature>
<dbReference type="AlphaFoldDB" id="A0A7G7GBS8"/>
<dbReference type="SMART" id="SM00014">
    <property type="entry name" value="acidPPc"/>
    <property type="match status" value="1"/>
</dbReference>
<dbReference type="SUPFAM" id="SSF48317">
    <property type="entry name" value="Acid phosphatase/Vanadium-dependent haloperoxidase"/>
    <property type="match status" value="1"/>
</dbReference>
<feature type="transmembrane region" description="Helical" evidence="1">
    <location>
        <begin position="213"/>
        <end position="232"/>
    </location>
</feature>
<evidence type="ECO:0000259" key="2">
    <source>
        <dbReference type="SMART" id="SM00014"/>
    </source>
</evidence>
<keyword evidence="1" id="KW-0472">Membrane</keyword>
<dbReference type="Gene3D" id="1.20.144.10">
    <property type="entry name" value="Phosphatidic acid phosphatase type 2/haloperoxidase"/>
    <property type="match status" value="1"/>
</dbReference>
<dbReference type="EMBL" id="CP055156">
    <property type="protein sequence ID" value="QNF34612.1"/>
    <property type="molecule type" value="Genomic_DNA"/>
</dbReference>
<dbReference type="InterPro" id="IPR000326">
    <property type="entry name" value="PAP2/HPO"/>
</dbReference>
<keyword evidence="1" id="KW-0812">Transmembrane</keyword>
<name>A0A7G7GBS8_9BACT</name>
<evidence type="ECO:0000313" key="3">
    <source>
        <dbReference type="EMBL" id="QNF34612.1"/>
    </source>
</evidence>
<feature type="transmembrane region" description="Helical" evidence="1">
    <location>
        <begin position="21"/>
        <end position="43"/>
    </location>
</feature>
<dbReference type="PANTHER" id="PTHR14969:SF13">
    <property type="entry name" value="AT30094P"/>
    <property type="match status" value="1"/>
</dbReference>
<dbReference type="Proteomes" id="UP000515237">
    <property type="component" value="Chromosome"/>
</dbReference>
<feature type="domain" description="Phosphatidic acid phosphatase type 2/haloperoxidase" evidence="2">
    <location>
        <begin position="109"/>
        <end position="224"/>
    </location>
</feature>
<keyword evidence="1" id="KW-1133">Transmembrane helix</keyword>
<organism evidence="3 4">
    <name type="scientific">Adhaeribacter swui</name>
    <dbReference type="NCBI Taxonomy" id="2086471"/>
    <lineage>
        <taxon>Bacteria</taxon>
        <taxon>Pseudomonadati</taxon>
        <taxon>Bacteroidota</taxon>
        <taxon>Cytophagia</taxon>
        <taxon>Cytophagales</taxon>
        <taxon>Hymenobacteraceae</taxon>
        <taxon>Adhaeribacter</taxon>
    </lineage>
</organism>
<protein>
    <submittedName>
        <fullName evidence="3">Phosphatase PAP2 family protein</fullName>
    </submittedName>
</protein>